<proteinExistence type="predicted"/>
<dbReference type="Proteomes" id="UP001065322">
    <property type="component" value="Chromosome"/>
</dbReference>
<dbReference type="EMBL" id="CP054475">
    <property type="protein sequence ID" value="UXD86604.1"/>
    <property type="molecule type" value="Genomic_DNA"/>
</dbReference>
<keyword evidence="2" id="KW-1185">Reference proteome</keyword>
<gene>
    <name evidence="1" type="ORF">HUF19_03710</name>
</gene>
<dbReference type="Pfam" id="PF14357">
    <property type="entry name" value="DUF4404"/>
    <property type="match status" value="1"/>
</dbReference>
<organism evidence="1 2">
    <name type="scientific">Thalassolituus hydrocarboniclasticus</name>
    <dbReference type="NCBI Taxonomy" id="2742796"/>
    <lineage>
        <taxon>Bacteria</taxon>
        <taxon>Pseudomonadati</taxon>
        <taxon>Pseudomonadota</taxon>
        <taxon>Gammaproteobacteria</taxon>
        <taxon>Oceanospirillales</taxon>
        <taxon>Oceanospirillaceae</taxon>
        <taxon>Thalassolituus</taxon>
    </lineage>
</organism>
<accession>A0ABY6A9I3</accession>
<sequence>MPQQDLKQQLQQLHETLQQNPQLDDSSLELLHSIARDINAMDNSEAADIGERVQEQAIRFEQEHPTLSGILQQIVDTLGRIGV</sequence>
<reference evidence="2" key="1">
    <citation type="submission" date="2020-06" db="EMBL/GenBank/DDBJ databases">
        <title>Thalassolituus marinus alknpb1M-1, a hydrocarbon-degrading bacterium isolated from the deep-sea overlying water using an in-situ strategy from the South China Sea basin.</title>
        <authorList>
            <person name="Dong C."/>
            <person name="Chen Y."/>
            <person name="Shao Z."/>
        </authorList>
    </citation>
    <scope>NUCLEOTIDE SEQUENCE [LARGE SCALE GENOMIC DNA]</scope>
    <source>
        <strain evidence="2">alknpb1M-1</strain>
    </source>
</reference>
<name>A0ABY6A9I3_9GAMM</name>
<dbReference type="InterPro" id="IPR025516">
    <property type="entry name" value="DUF4404"/>
</dbReference>
<protein>
    <submittedName>
        <fullName evidence="1">DUF4404 family protein</fullName>
    </submittedName>
</protein>
<evidence type="ECO:0000313" key="2">
    <source>
        <dbReference type="Proteomes" id="UP001065322"/>
    </source>
</evidence>
<evidence type="ECO:0000313" key="1">
    <source>
        <dbReference type="EMBL" id="UXD86604.1"/>
    </source>
</evidence>
<dbReference type="RefSeq" id="WP_260998556.1">
    <property type="nucleotide sequence ID" value="NZ_CP054475.1"/>
</dbReference>